<organism evidence="3 5">
    <name type="scientific">Medicago truncatula</name>
    <name type="common">Barrel medic</name>
    <name type="synonym">Medicago tribuloides</name>
    <dbReference type="NCBI Taxonomy" id="3880"/>
    <lineage>
        <taxon>Eukaryota</taxon>
        <taxon>Viridiplantae</taxon>
        <taxon>Streptophyta</taxon>
        <taxon>Embryophyta</taxon>
        <taxon>Tracheophyta</taxon>
        <taxon>Spermatophyta</taxon>
        <taxon>Magnoliopsida</taxon>
        <taxon>eudicotyledons</taxon>
        <taxon>Gunneridae</taxon>
        <taxon>Pentapetalae</taxon>
        <taxon>rosids</taxon>
        <taxon>fabids</taxon>
        <taxon>Fabales</taxon>
        <taxon>Fabaceae</taxon>
        <taxon>Papilionoideae</taxon>
        <taxon>50 kb inversion clade</taxon>
        <taxon>NPAAA clade</taxon>
        <taxon>Hologalegina</taxon>
        <taxon>IRL clade</taxon>
        <taxon>Trifolieae</taxon>
        <taxon>Medicago</taxon>
    </lineage>
</organism>
<keyword evidence="1" id="KW-0520">NAD</keyword>
<proteinExistence type="predicted"/>
<dbReference type="InterPro" id="IPR035897">
    <property type="entry name" value="Toll_tir_struct_dom_sf"/>
</dbReference>
<evidence type="ECO:0000313" key="5">
    <source>
        <dbReference type="Proteomes" id="UP000002051"/>
    </source>
</evidence>
<name>A0A072USZ9_MEDTR</name>
<dbReference type="PANTHER" id="PTHR32009:SF151">
    <property type="entry name" value="TIR DOMAIN-CONTAINING PROTEIN-RELATED"/>
    <property type="match status" value="1"/>
</dbReference>
<dbReference type="PANTHER" id="PTHR32009">
    <property type="entry name" value="TMV RESISTANCE PROTEIN N-LIKE"/>
    <property type="match status" value="1"/>
</dbReference>
<dbReference type="EMBL" id="CM001220">
    <property type="protein sequence ID" value="KEH29010.1"/>
    <property type="molecule type" value="Genomic_DNA"/>
</dbReference>
<reference evidence="3 5" key="2">
    <citation type="journal article" date="2014" name="BMC Genomics">
        <title>An improved genome release (version Mt4.0) for the model legume Medicago truncatula.</title>
        <authorList>
            <person name="Tang H."/>
            <person name="Krishnakumar V."/>
            <person name="Bidwell S."/>
            <person name="Rosen B."/>
            <person name="Chan A."/>
            <person name="Zhou S."/>
            <person name="Gentzbittel L."/>
            <person name="Childs K.L."/>
            <person name="Yandell M."/>
            <person name="Gundlach H."/>
            <person name="Mayer K.F."/>
            <person name="Schwartz D.C."/>
            <person name="Town C.D."/>
        </authorList>
    </citation>
    <scope>GENOME REANNOTATION</scope>
    <source>
        <strain evidence="3">A17</strain>
        <strain evidence="4 5">cv. Jemalong A17</strain>
    </source>
</reference>
<keyword evidence="5" id="KW-1185">Reference proteome</keyword>
<dbReference type="SUPFAM" id="SSF52200">
    <property type="entry name" value="Toll/Interleukin receptor TIR domain"/>
    <property type="match status" value="1"/>
</dbReference>
<reference evidence="4" key="3">
    <citation type="submission" date="2015-04" db="UniProtKB">
        <authorList>
            <consortium name="EnsemblPlants"/>
        </authorList>
    </citation>
    <scope>IDENTIFICATION</scope>
    <source>
        <strain evidence="4">cv. Jemalong A17</strain>
    </source>
</reference>
<dbReference type="SMART" id="SM00255">
    <property type="entry name" value="TIR"/>
    <property type="match status" value="1"/>
</dbReference>
<evidence type="ECO:0000313" key="3">
    <source>
        <dbReference type="EMBL" id="KEH29010.1"/>
    </source>
</evidence>
<feature type="domain" description="TIR" evidence="2">
    <location>
        <begin position="14"/>
        <end position="145"/>
    </location>
</feature>
<protein>
    <submittedName>
        <fullName evidence="3">Disease resistance protein (TIR-NBS-LRR class)</fullName>
    </submittedName>
</protein>
<evidence type="ECO:0000256" key="1">
    <source>
        <dbReference type="ARBA" id="ARBA00023027"/>
    </source>
</evidence>
<dbReference type="Gene3D" id="3.40.50.10140">
    <property type="entry name" value="Toll/interleukin-1 receptor homology (TIR) domain"/>
    <property type="match status" value="1"/>
</dbReference>
<reference evidence="3 5" key="1">
    <citation type="journal article" date="2011" name="Nature">
        <title>The Medicago genome provides insight into the evolution of rhizobial symbioses.</title>
        <authorList>
            <person name="Young N.D."/>
            <person name="Debelle F."/>
            <person name="Oldroyd G.E."/>
            <person name="Geurts R."/>
            <person name="Cannon S.B."/>
            <person name="Udvardi M.K."/>
            <person name="Benedito V.A."/>
            <person name="Mayer K.F."/>
            <person name="Gouzy J."/>
            <person name="Schoof H."/>
            <person name="Van de Peer Y."/>
            <person name="Proost S."/>
            <person name="Cook D.R."/>
            <person name="Meyers B.C."/>
            <person name="Spannagl M."/>
            <person name="Cheung F."/>
            <person name="De Mita S."/>
            <person name="Krishnakumar V."/>
            <person name="Gundlach H."/>
            <person name="Zhou S."/>
            <person name="Mudge J."/>
            <person name="Bharti A.K."/>
            <person name="Murray J.D."/>
            <person name="Naoumkina M.A."/>
            <person name="Rosen B."/>
            <person name="Silverstein K.A."/>
            <person name="Tang H."/>
            <person name="Rombauts S."/>
            <person name="Zhao P.X."/>
            <person name="Zhou P."/>
            <person name="Barbe V."/>
            <person name="Bardou P."/>
            <person name="Bechner M."/>
            <person name="Bellec A."/>
            <person name="Berger A."/>
            <person name="Berges H."/>
            <person name="Bidwell S."/>
            <person name="Bisseling T."/>
            <person name="Choisne N."/>
            <person name="Couloux A."/>
            <person name="Denny R."/>
            <person name="Deshpande S."/>
            <person name="Dai X."/>
            <person name="Doyle J.J."/>
            <person name="Dudez A.M."/>
            <person name="Farmer A.D."/>
            <person name="Fouteau S."/>
            <person name="Franken C."/>
            <person name="Gibelin C."/>
            <person name="Gish J."/>
            <person name="Goldstein S."/>
            <person name="Gonzalez A.J."/>
            <person name="Green P.J."/>
            <person name="Hallab A."/>
            <person name="Hartog M."/>
            <person name="Hua A."/>
            <person name="Humphray S.J."/>
            <person name="Jeong D.H."/>
            <person name="Jing Y."/>
            <person name="Jocker A."/>
            <person name="Kenton S.M."/>
            <person name="Kim D.J."/>
            <person name="Klee K."/>
            <person name="Lai H."/>
            <person name="Lang C."/>
            <person name="Lin S."/>
            <person name="Macmil S.L."/>
            <person name="Magdelenat G."/>
            <person name="Matthews L."/>
            <person name="McCorrison J."/>
            <person name="Monaghan E.L."/>
            <person name="Mun J.H."/>
            <person name="Najar F.Z."/>
            <person name="Nicholson C."/>
            <person name="Noirot C."/>
            <person name="O'Bleness M."/>
            <person name="Paule C.R."/>
            <person name="Poulain J."/>
            <person name="Prion F."/>
            <person name="Qin B."/>
            <person name="Qu C."/>
            <person name="Retzel E.F."/>
            <person name="Riddle C."/>
            <person name="Sallet E."/>
            <person name="Samain S."/>
            <person name="Samson N."/>
            <person name="Sanders I."/>
            <person name="Saurat O."/>
            <person name="Scarpelli C."/>
            <person name="Schiex T."/>
            <person name="Segurens B."/>
            <person name="Severin A.J."/>
            <person name="Sherrier D.J."/>
            <person name="Shi R."/>
            <person name="Sims S."/>
            <person name="Singer S.R."/>
            <person name="Sinharoy S."/>
            <person name="Sterck L."/>
            <person name="Viollet A."/>
            <person name="Wang B.B."/>
            <person name="Wang K."/>
            <person name="Wang M."/>
            <person name="Wang X."/>
            <person name="Warfsmann J."/>
            <person name="Weissenbach J."/>
            <person name="White D.D."/>
            <person name="White J.D."/>
            <person name="Wiley G.B."/>
            <person name="Wincker P."/>
            <person name="Xing Y."/>
            <person name="Yang L."/>
            <person name="Yao Z."/>
            <person name="Ying F."/>
            <person name="Zhai J."/>
            <person name="Zhou L."/>
            <person name="Zuber A."/>
            <person name="Denarie J."/>
            <person name="Dixon R.A."/>
            <person name="May G.D."/>
            <person name="Schwartz D.C."/>
            <person name="Rogers J."/>
            <person name="Quetier F."/>
            <person name="Town C.D."/>
            <person name="Roe B.A."/>
        </authorList>
    </citation>
    <scope>NUCLEOTIDE SEQUENCE [LARGE SCALE GENOMIC DNA]</scope>
    <source>
        <strain evidence="3">A17</strain>
        <strain evidence="4 5">cv. Jemalong A17</strain>
    </source>
</reference>
<evidence type="ECO:0000259" key="2">
    <source>
        <dbReference type="PROSITE" id="PS50104"/>
    </source>
</evidence>
<dbReference type="GO" id="GO:0007165">
    <property type="term" value="P:signal transduction"/>
    <property type="evidence" value="ECO:0000318"/>
    <property type="project" value="GO_Central"/>
</dbReference>
<dbReference type="PROSITE" id="PS50104">
    <property type="entry name" value="TIR"/>
    <property type="match status" value="1"/>
</dbReference>
<dbReference type="AlphaFoldDB" id="A0A072USZ9"/>
<evidence type="ECO:0000313" key="4">
    <source>
        <dbReference type="EnsemblPlants" id="KEH29010"/>
    </source>
</evidence>
<sequence length="183" mass="21217">MSSFTTSTSDSNRKRYNVYLSFCDEDSRSFVLGIYTAFTSEPDVVVFWEDQWFESEDRRSKQPSDSTLNVIGDCEIVVIVFSKNYFNSRWCLQELEKITQCCQRTMDGLIVLPVFYDGVYSSDKIVRVPRDTYVDAFHDYVDKILMLEETSSADEDKFMTWIAAITNQASKYAELDPLHCGQE</sequence>
<dbReference type="InterPro" id="IPR000157">
    <property type="entry name" value="TIR_dom"/>
</dbReference>
<gene>
    <name evidence="3" type="ordered locus">MTR_4g020495</name>
</gene>
<dbReference type="HOGENOM" id="CLU_1477276_0_0_1"/>
<dbReference type="Proteomes" id="UP000002051">
    <property type="component" value="Chromosome 4"/>
</dbReference>
<dbReference type="GO" id="GO:0005634">
    <property type="term" value="C:nucleus"/>
    <property type="evidence" value="ECO:0000318"/>
    <property type="project" value="GO_Central"/>
</dbReference>
<dbReference type="Pfam" id="PF01582">
    <property type="entry name" value="TIR"/>
    <property type="match status" value="1"/>
</dbReference>
<accession>A0A072USZ9</accession>
<dbReference type="EnsemblPlants" id="KEH29010">
    <property type="protein sequence ID" value="KEH29010"/>
    <property type="gene ID" value="MTR_4g020495"/>
</dbReference>